<dbReference type="GO" id="GO:0005737">
    <property type="term" value="C:cytoplasm"/>
    <property type="evidence" value="ECO:0007669"/>
    <property type="project" value="UniProtKB-SubCell"/>
</dbReference>
<dbReference type="PIRSF" id="PIRSF001771">
    <property type="entry name" value="Cyclin_A_B_D_E"/>
    <property type="match status" value="1"/>
</dbReference>
<dbReference type="Gene3D" id="1.10.472.10">
    <property type="entry name" value="Cyclin-like"/>
    <property type="match status" value="1"/>
</dbReference>
<dbReference type="GO" id="GO:0044772">
    <property type="term" value="P:mitotic cell cycle phase transition"/>
    <property type="evidence" value="ECO:0007669"/>
    <property type="project" value="InterPro"/>
</dbReference>
<dbReference type="SMART" id="SM00385">
    <property type="entry name" value="CYCLIN"/>
    <property type="match status" value="2"/>
</dbReference>
<evidence type="ECO:0000256" key="10">
    <source>
        <dbReference type="RuleBase" id="RU000383"/>
    </source>
</evidence>
<keyword evidence="6" id="KW-0498">Mitosis</keyword>
<gene>
    <name evidence="13" type="primary">LOC114344794</name>
</gene>
<evidence type="ECO:0000256" key="4">
    <source>
        <dbReference type="ARBA" id="ARBA00022490"/>
    </source>
</evidence>
<reference evidence="13" key="1">
    <citation type="submission" date="2025-08" db="UniProtKB">
        <authorList>
            <consortium name="RefSeq"/>
        </authorList>
    </citation>
    <scope>IDENTIFICATION</scope>
    <source>
        <tissue evidence="13">Whole insect</tissue>
    </source>
</reference>
<feature type="domain" description="Cyclin C-terminal" evidence="12">
    <location>
        <begin position="85"/>
        <end position="203"/>
    </location>
</feature>
<dbReference type="SMART" id="SM01332">
    <property type="entry name" value="Cyclin_C"/>
    <property type="match status" value="1"/>
</dbReference>
<dbReference type="Pfam" id="PF02984">
    <property type="entry name" value="Cyclin_C"/>
    <property type="match status" value="1"/>
</dbReference>
<name>A0A6P7H128_DIAVI</name>
<evidence type="ECO:0000256" key="8">
    <source>
        <dbReference type="ARBA" id="ARBA00023242"/>
    </source>
</evidence>
<dbReference type="InParanoid" id="A0A6P7H128"/>
<dbReference type="InterPro" id="IPR046965">
    <property type="entry name" value="Cyclin_A/B-like"/>
</dbReference>
<proteinExistence type="inferred from homology"/>
<evidence type="ECO:0000256" key="5">
    <source>
        <dbReference type="ARBA" id="ARBA00022618"/>
    </source>
</evidence>
<protein>
    <recommendedName>
        <fullName evidence="3">Cyclin-A2</fullName>
    </recommendedName>
</protein>
<evidence type="ECO:0000256" key="2">
    <source>
        <dbReference type="ARBA" id="ARBA00004496"/>
    </source>
</evidence>
<evidence type="ECO:0000259" key="12">
    <source>
        <dbReference type="SMART" id="SM01332"/>
    </source>
</evidence>
<evidence type="ECO:0000256" key="9">
    <source>
        <dbReference type="ARBA" id="ARBA00023306"/>
    </source>
</evidence>
<dbReference type="FunFam" id="1.10.472.10:FF:000037">
    <property type="entry name" value="Cyclin-A2"/>
    <property type="match status" value="1"/>
</dbReference>
<dbReference type="GO" id="GO:0016538">
    <property type="term" value="F:cyclin-dependent protein serine/threonine kinase regulator activity"/>
    <property type="evidence" value="ECO:0007669"/>
    <property type="project" value="InterPro"/>
</dbReference>
<keyword evidence="4" id="KW-0963">Cytoplasm</keyword>
<evidence type="ECO:0000256" key="3">
    <source>
        <dbReference type="ARBA" id="ARBA00019673"/>
    </source>
</evidence>
<dbReference type="InterPro" id="IPR004367">
    <property type="entry name" value="Cyclin_C-dom"/>
</dbReference>
<keyword evidence="7 10" id="KW-0195">Cyclin</keyword>
<organism evidence="13">
    <name type="scientific">Diabrotica virgifera virgifera</name>
    <name type="common">western corn rootworm</name>
    <dbReference type="NCBI Taxonomy" id="50390"/>
    <lineage>
        <taxon>Eukaryota</taxon>
        <taxon>Metazoa</taxon>
        <taxon>Ecdysozoa</taxon>
        <taxon>Arthropoda</taxon>
        <taxon>Hexapoda</taxon>
        <taxon>Insecta</taxon>
        <taxon>Pterygota</taxon>
        <taxon>Neoptera</taxon>
        <taxon>Endopterygota</taxon>
        <taxon>Coleoptera</taxon>
        <taxon>Polyphaga</taxon>
        <taxon>Cucujiformia</taxon>
        <taxon>Chrysomeloidea</taxon>
        <taxon>Chrysomelidae</taxon>
        <taxon>Galerucinae</taxon>
        <taxon>Diabroticina</taxon>
        <taxon>Diabroticites</taxon>
        <taxon>Diabrotica</taxon>
    </lineage>
</organism>
<dbReference type="InterPro" id="IPR013763">
    <property type="entry name" value="Cyclin-like_dom"/>
</dbReference>
<evidence type="ECO:0000256" key="6">
    <source>
        <dbReference type="ARBA" id="ARBA00022776"/>
    </source>
</evidence>
<comment type="subcellular location">
    <subcellularLocation>
        <location evidence="2">Cytoplasm</location>
    </subcellularLocation>
    <subcellularLocation>
        <location evidence="1">Nucleus</location>
    </subcellularLocation>
</comment>
<sequence length="213" mass="24711">MINETNTSFIFCRFSLKTSPYCFQAKNKFQLVGAAAMMIATKMEEYYPIDAKEWSYLTSDTFTPQQVLKMEQVVLKVLRFRMQTPTINGFIQQLAVEYKMDEKTQHLAMYIAELVLLEGDDYLTHFPSKLASACIALARYTLLKRITWPKKLKKASGYSLKELSPVVKRQHKTLKDSPLKQQQAVQTKYKSPKFSRVALTKPRLIIMEDFNID</sequence>
<keyword evidence="9" id="KW-0131">Cell cycle</keyword>
<evidence type="ECO:0000256" key="1">
    <source>
        <dbReference type="ARBA" id="ARBA00004123"/>
    </source>
</evidence>
<dbReference type="Pfam" id="PF00134">
    <property type="entry name" value="Cyclin_N"/>
    <property type="match status" value="1"/>
</dbReference>
<comment type="similarity">
    <text evidence="10">Belongs to the cyclin family.</text>
</comment>
<dbReference type="RefSeq" id="XP_028151428.1">
    <property type="nucleotide sequence ID" value="XM_028295627.1"/>
</dbReference>
<dbReference type="GO" id="GO:0005654">
    <property type="term" value="C:nucleoplasm"/>
    <property type="evidence" value="ECO:0007669"/>
    <property type="project" value="UniProtKB-ARBA"/>
</dbReference>
<dbReference type="PANTHER" id="PTHR10177">
    <property type="entry name" value="CYCLINS"/>
    <property type="match status" value="1"/>
</dbReference>
<dbReference type="SUPFAM" id="SSF47954">
    <property type="entry name" value="Cyclin-like"/>
    <property type="match status" value="2"/>
</dbReference>
<dbReference type="GO" id="GO:0051301">
    <property type="term" value="P:cell division"/>
    <property type="evidence" value="ECO:0007669"/>
    <property type="project" value="UniProtKB-KW"/>
</dbReference>
<dbReference type="GO" id="GO:0000307">
    <property type="term" value="C:cyclin-dependent protein kinase holoenzyme complex"/>
    <property type="evidence" value="ECO:0007669"/>
    <property type="project" value="UniProtKB-ARBA"/>
</dbReference>
<dbReference type="AlphaFoldDB" id="A0A6P7H128"/>
<keyword evidence="5" id="KW-0132">Cell division</keyword>
<dbReference type="InterPro" id="IPR039361">
    <property type="entry name" value="Cyclin"/>
</dbReference>
<evidence type="ECO:0000256" key="7">
    <source>
        <dbReference type="ARBA" id="ARBA00023127"/>
    </source>
</evidence>
<feature type="domain" description="Cyclin-like" evidence="11">
    <location>
        <begin position="89"/>
        <end position="172"/>
    </location>
</feature>
<dbReference type="InterPro" id="IPR006671">
    <property type="entry name" value="Cyclin_N"/>
</dbReference>
<evidence type="ECO:0000259" key="11">
    <source>
        <dbReference type="SMART" id="SM00385"/>
    </source>
</evidence>
<keyword evidence="8" id="KW-0539">Nucleus</keyword>
<evidence type="ECO:0000313" key="13">
    <source>
        <dbReference type="RefSeq" id="XP_028151428.1"/>
    </source>
</evidence>
<feature type="domain" description="Cyclin-like" evidence="11">
    <location>
        <begin position="1"/>
        <end position="76"/>
    </location>
</feature>
<accession>A0A6P7H128</accession>
<dbReference type="InterPro" id="IPR036915">
    <property type="entry name" value="Cyclin-like_sf"/>
</dbReference>